<gene>
    <name evidence="2" type="ORF">Klosneuvirus_1_100</name>
</gene>
<protein>
    <submittedName>
        <fullName evidence="2">SET domain protein</fullName>
    </submittedName>
</protein>
<dbReference type="EMBL" id="KY684108">
    <property type="protein sequence ID" value="ARF11243.1"/>
    <property type="molecule type" value="Genomic_DNA"/>
</dbReference>
<accession>A0A1V0SHQ6</accession>
<evidence type="ECO:0000259" key="1">
    <source>
        <dbReference type="PROSITE" id="PS50280"/>
    </source>
</evidence>
<feature type="domain" description="SET" evidence="1">
    <location>
        <begin position="17"/>
        <end position="138"/>
    </location>
</feature>
<name>A0A1V0SHQ6_9VIRU</name>
<dbReference type="Gene3D" id="2.170.270.10">
    <property type="entry name" value="SET domain"/>
    <property type="match status" value="1"/>
</dbReference>
<sequence length="141" mass="16299">MNKKKQLLNNLKYDTYCRIGISKIHGVGVIAIKKIPKGTNPFMLTNKKGIKYDLIELSKKEIDRLPKNVKKIVTDFIAIDDNGNYPIPYNGPNSLDPSFYMNHNDKNNIDLIETKSEMLEFIANRDIEEGEELTINYKDYE</sequence>
<dbReference type="InterPro" id="IPR001214">
    <property type="entry name" value="SET_dom"/>
</dbReference>
<dbReference type="InterPro" id="IPR046341">
    <property type="entry name" value="SET_dom_sf"/>
</dbReference>
<organism evidence="2">
    <name type="scientific">Klosneuvirus KNV1</name>
    <dbReference type="NCBI Taxonomy" id="1977640"/>
    <lineage>
        <taxon>Viruses</taxon>
        <taxon>Varidnaviria</taxon>
        <taxon>Bamfordvirae</taxon>
        <taxon>Nucleocytoviricota</taxon>
        <taxon>Megaviricetes</taxon>
        <taxon>Imitervirales</taxon>
        <taxon>Mimiviridae</taxon>
        <taxon>Klosneuvirinae</taxon>
        <taxon>Klosneuvirus</taxon>
    </lineage>
</organism>
<reference evidence="2" key="1">
    <citation type="journal article" date="2017" name="Science">
        <title>Giant viruses with an expanded complement of translation system components.</title>
        <authorList>
            <person name="Schulz F."/>
            <person name="Yutin N."/>
            <person name="Ivanova N.N."/>
            <person name="Ortega D.R."/>
            <person name="Lee T.K."/>
            <person name="Vierheilig J."/>
            <person name="Daims H."/>
            <person name="Horn M."/>
            <person name="Wagner M."/>
            <person name="Jensen G.J."/>
            <person name="Kyrpides N.C."/>
            <person name="Koonin E.V."/>
            <person name="Woyke T."/>
        </authorList>
    </citation>
    <scope>NUCLEOTIDE SEQUENCE</scope>
    <source>
        <strain evidence="2">KNV1</strain>
    </source>
</reference>
<dbReference type="SUPFAM" id="SSF82199">
    <property type="entry name" value="SET domain"/>
    <property type="match status" value="1"/>
</dbReference>
<evidence type="ECO:0000313" key="2">
    <source>
        <dbReference type="EMBL" id="ARF11243.1"/>
    </source>
</evidence>
<proteinExistence type="predicted"/>
<dbReference type="Pfam" id="PF00856">
    <property type="entry name" value="SET"/>
    <property type="match status" value="1"/>
</dbReference>
<dbReference type="PROSITE" id="PS50280">
    <property type="entry name" value="SET"/>
    <property type="match status" value="1"/>
</dbReference>